<dbReference type="InterPro" id="IPR036188">
    <property type="entry name" value="FAD/NAD-bd_sf"/>
</dbReference>
<dbReference type="Pfam" id="PF13450">
    <property type="entry name" value="NAD_binding_8"/>
    <property type="match status" value="1"/>
</dbReference>
<accession>A0ABT5ITA3</accession>
<dbReference type="Proteomes" id="UP001219956">
    <property type="component" value="Unassembled WGS sequence"/>
</dbReference>
<organism evidence="1 2">
    <name type="scientific">Vogesella aquatica</name>
    <dbReference type="NCBI Taxonomy" id="2984206"/>
    <lineage>
        <taxon>Bacteria</taxon>
        <taxon>Pseudomonadati</taxon>
        <taxon>Pseudomonadota</taxon>
        <taxon>Betaproteobacteria</taxon>
        <taxon>Neisseriales</taxon>
        <taxon>Chromobacteriaceae</taxon>
        <taxon>Vogesella</taxon>
    </lineage>
</organism>
<evidence type="ECO:0000313" key="1">
    <source>
        <dbReference type="EMBL" id="MDC7715801.1"/>
    </source>
</evidence>
<sequence>MQRRDFLRTAAALAGLPLLAGCQQLLGWGLPVDVLRPGMAAGHRLRDAATLPPPRSERRVDTVIVGSGVAGLFAGWRLAREGYRDFVLLNGPEPDGNAAAGAFDGWRYPTGAHYLPLPSPESAHVRTLLAEMGVIEAGSDSLRPTFDERVLVHAPDERLWRDGQWQDGLLPRGLGAADDAQQQRFLLHVKQLQLQHGADGRRVFTVPTALASQDPAWRALDRQSFASWLAAHGYTAPGLLWYLDYCCRDDYGSTLAHTSAWAGLHYFAARGGHAANAEDGAVLTWPDGLNPLLRHMRGRIGPDKQLDGAAWRIRQHGKQVQVDYIDATGAQRLIARRVIVATPLHVAWHLLPQLPALGFERAHLPPRAPWLVGNVLLARFPAEPASQPLAWDNVVYGSRSLGYVVATHQLIRAALPERTVFTTYHAFADAPPAATRPWLAAASADALFEQATADLYAVYGPRLRRHMLAARLTVRAHAMASPQPGFLANPGLAALRTADGPILFAHADLSGLSLFEEAAWWGDVAAQRVLAA</sequence>
<dbReference type="RefSeq" id="WP_272750283.1">
    <property type="nucleotide sequence ID" value="NZ_JAQQLF010000001.1"/>
</dbReference>
<name>A0ABT5ITA3_9NEIS</name>
<dbReference type="Gene3D" id="3.50.50.60">
    <property type="entry name" value="FAD/NAD(P)-binding domain"/>
    <property type="match status" value="1"/>
</dbReference>
<dbReference type="PROSITE" id="PS51257">
    <property type="entry name" value="PROKAR_LIPOPROTEIN"/>
    <property type="match status" value="1"/>
</dbReference>
<reference evidence="1 2" key="1">
    <citation type="submission" date="2023-01" db="EMBL/GenBank/DDBJ databases">
        <title>Novel species of the genus Vogesella isolated from rivers.</title>
        <authorList>
            <person name="Lu H."/>
        </authorList>
    </citation>
    <scope>NUCLEOTIDE SEQUENCE [LARGE SCALE GENOMIC DNA]</scope>
    <source>
        <strain evidence="1 2">DC21W</strain>
    </source>
</reference>
<dbReference type="EMBL" id="JAQQLF010000001">
    <property type="protein sequence ID" value="MDC7715801.1"/>
    <property type="molecule type" value="Genomic_DNA"/>
</dbReference>
<comment type="caution">
    <text evidence="1">The sequence shown here is derived from an EMBL/GenBank/DDBJ whole genome shotgun (WGS) entry which is preliminary data.</text>
</comment>
<evidence type="ECO:0000313" key="2">
    <source>
        <dbReference type="Proteomes" id="UP001219956"/>
    </source>
</evidence>
<proteinExistence type="predicted"/>
<keyword evidence="2" id="KW-1185">Reference proteome</keyword>
<protein>
    <submittedName>
        <fullName evidence="1">NAD(P)-binding protein</fullName>
    </submittedName>
</protein>
<gene>
    <name evidence="1" type="ORF">PQU95_01015</name>
</gene>
<dbReference type="SUPFAM" id="SSF51905">
    <property type="entry name" value="FAD/NAD(P)-binding domain"/>
    <property type="match status" value="1"/>
</dbReference>